<dbReference type="AlphaFoldDB" id="D4KCJ3"/>
<evidence type="ECO:0000313" key="1">
    <source>
        <dbReference type="EMBL" id="CBL02556.1"/>
    </source>
</evidence>
<name>D4KCJ3_9FIRM</name>
<dbReference type="InterPro" id="IPR013785">
    <property type="entry name" value="Aldolase_TIM"/>
</dbReference>
<organism evidence="1 2">
    <name type="scientific">Faecalibacterium prausnitzii SL3/3</name>
    <dbReference type="NCBI Taxonomy" id="657322"/>
    <lineage>
        <taxon>Bacteria</taxon>
        <taxon>Bacillati</taxon>
        <taxon>Bacillota</taxon>
        <taxon>Clostridia</taxon>
        <taxon>Eubacteriales</taxon>
        <taxon>Oscillospiraceae</taxon>
        <taxon>Faecalibacterium</taxon>
    </lineage>
</organism>
<reference evidence="1 2" key="2">
    <citation type="submission" date="2010-03" db="EMBL/GenBank/DDBJ databases">
        <authorList>
            <person name="Pajon A."/>
        </authorList>
    </citation>
    <scope>NUCLEOTIDE SEQUENCE [LARGE SCALE GENOMIC DNA]</scope>
    <source>
        <strain evidence="1 2">SL3/3</strain>
    </source>
</reference>
<dbReference type="SUPFAM" id="SSF51445">
    <property type="entry name" value="(Trans)glycosidases"/>
    <property type="match status" value="1"/>
</dbReference>
<dbReference type="InterPro" id="IPR017853">
    <property type="entry name" value="GH"/>
</dbReference>
<sequence length="251" mass="28256">MTETLHWYAETSGGVRQGDAPVHSGCGAVHLSADLPAGTLKAVRAELPWTMEADERLFMNGYQTWTYSPELSRNGKLRGTDHIPGFLLKKYAFDRYGDYHFVPYGHHNGQSHGFSYCYFRKGGQFQLVASLDETPGYTILRYDSGKALLTLERDCAGVEHPGGSFALFDLFFAEGSEAEVFDGWFQAMGIKPRTEKKLAGYSSWYNRYQEITEDTIREDLTGCRSLLCPGDLFQIDDGWEPKVGDWLETDA</sequence>
<dbReference type="PATRIC" id="fig|657322.3.peg.2251"/>
<accession>D4KCJ3</accession>
<reference evidence="1 2" key="1">
    <citation type="submission" date="2010-03" db="EMBL/GenBank/DDBJ databases">
        <title>The genome sequence of Faecalibacterium prausnitzii SL3/3.</title>
        <authorList>
            <consortium name="metaHIT consortium -- http://www.metahit.eu/"/>
            <person name="Pajon A."/>
            <person name="Turner K."/>
            <person name="Parkhill J."/>
            <person name="Duncan S."/>
            <person name="Flint H."/>
        </authorList>
    </citation>
    <scope>NUCLEOTIDE SEQUENCE [LARGE SCALE GENOMIC DNA]</scope>
    <source>
        <strain evidence="1 2">SL3/3</strain>
    </source>
</reference>
<dbReference type="Gene3D" id="3.20.20.70">
    <property type="entry name" value="Aldolase class I"/>
    <property type="match status" value="1"/>
</dbReference>
<dbReference type="RefSeq" id="WP_015538074.1">
    <property type="nucleotide sequence ID" value="NC_021020.1"/>
</dbReference>
<protein>
    <submittedName>
        <fullName evidence="1">Uncharacterized protein</fullName>
    </submittedName>
</protein>
<proteinExistence type="predicted"/>
<dbReference type="EMBL" id="FP929046">
    <property type="protein sequence ID" value="CBL02556.1"/>
    <property type="molecule type" value="Genomic_DNA"/>
</dbReference>
<evidence type="ECO:0000313" key="2">
    <source>
        <dbReference type="Proteomes" id="UP000007059"/>
    </source>
</evidence>
<dbReference type="Proteomes" id="UP000007059">
    <property type="component" value="Chromosome"/>
</dbReference>
<gene>
    <name evidence="1" type="ORF">FPR_23950</name>
</gene>
<dbReference type="HOGENOM" id="CLU_1105841_0_0_9"/>
<dbReference type="eggNOG" id="COG3345">
    <property type="taxonomic scope" value="Bacteria"/>
</dbReference>
<dbReference type="KEGG" id="fpa:FPR_23950"/>